<evidence type="ECO:0000256" key="4">
    <source>
        <dbReference type="ARBA" id="ARBA00023014"/>
    </source>
</evidence>
<dbReference type="GO" id="GO:0046872">
    <property type="term" value="F:metal ion binding"/>
    <property type="evidence" value="ECO:0007669"/>
    <property type="project" value="UniProtKB-KW"/>
</dbReference>
<dbReference type="SUPFAM" id="SSF50022">
    <property type="entry name" value="ISP domain"/>
    <property type="match status" value="1"/>
</dbReference>
<dbReference type="PANTHER" id="PTHR42782">
    <property type="entry name" value="SI:CH73-314G15.3"/>
    <property type="match status" value="1"/>
</dbReference>
<reference evidence="6" key="1">
    <citation type="journal article" date="2023" name="Science">
        <title>Genome structures resolve the early diversification of teleost fishes.</title>
        <authorList>
            <person name="Parey E."/>
            <person name="Louis A."/>
            <person name="Montfort J."/>
            <person name="Bouchez O."/>
            <person name="Roques C."/>
            <person name="Iampietro C."/>
            <person name="Lluch J."/>
            <person name="Castinel A."/>
            <person name="Donnadieu C."/>
            <person name="Desvignes T."/>
            <person name="Floi Bucao C."/>
            <person name="Jouanno E."/>
            <person name="Wen M."/>
            <person name="Mejri S."/>
            <person name="Dirks R."/>
            <person name="Jansen H."/>
            <person name="Henkel C."/>
            <person name="Chen W.J."/>
            <person name="Zahm M."/>
            <person name="Cabau C."/>
            <person name="Klopp C."/>
            <person name="Thompson A.W."/>
            <person name="Robinson-Rechavi M."/>
            <person name="Braasch I."/>
            <person name="Lecointre G."/>
            <person name="Bobe J."/>
            <person name="Postlethwait J.H."/>
            <person name="Berthelot C."/>
            <person name="Roest Crollius H."/>
            <person name="Guiguen Y."/>
        </authorList>
    </citation>
    <scope>NUCLEOTIDE SEQUENCE</scope>
    <source>
        <strain evidence="6">NC1722</strain>
    </source>
</reference>
<evidence type="ECO:0000313" key="7">
    <source>
        <dbReference type="Proteomes" id="UP001221898"/>
    </source>
</evidence>
<dbReference type="InterPro" id="IPR054716">
    <property type="entry name" value="Sol_Rieske_ferrdox_dom"/>
</dbReference>
<evidence type="ECO:0000256" key="2">
    <source>
        <dbReference type="ARBA" id="ARBA00022723"/>
    </source>
</evidence>
<evidence type="ECO:0000256" key="1">
    <source>
        <dbReference type="ARBA" id="ARBA00022714"/>
    </source>
</evidence>
<evidence type="ECO:0000256" key="3">
    <source>
        <dbReference type="ARBA" id="ARBA00023004"/>
    </source>
</evidence>
<dbReference type="Gene3D" id="2.102.10.10">
    <property type="entry name" value="Rieske [2Fe-2S] iron-sulphur domain"/>
    <property type="match status" value="1"/>
</dbReference>
<name>A0AAD7S9P1_9TELE</name>
<keyword evidence="1" id="KW-0001">2Fe-2S</keyword>
<dbReference type="Pfam" id="PF22543">
    <property type="entry name" value="Rieske_4"/>
    <property type="match status" value="1"/>
</dbReference>
<dbReference type="Pfam" id="PF04305">
    <property type="entry name" value="DUF455"/>
    <property type="match status" value="1"/>
</dbReference>
<dbReference type="InterPro" id="IPR007402">
    <property type="entry name" value="DUF455"/>
</dbReference>
<protein>
    <recommendedName>
        <fullName evidence="5">Rieske domain-containing protein</fullName>
    </recommendedName>
</protein>
<keyword evidence="7" id="KW-1185">Reference proteome</keyword>
<organism evidence="6 7">
    <name type="scientific">Aldrovandia affinis</name>
    <dbReference type="NCBI Taxonomy" id="143900"/>
    <lineage>
        <taxon>Eukaryota</taxon>
        <taxon>Metazoa</taxon>
        <taxon>Chordata</taxon>
        <taxon>Craniata</taxon>
        <taxon>Vertebrata</taxon>
        <taxon>Euteleostomi</taxon>
        <taxon>Actinopterygii</taxon>
        <taxon>Neopterygii</taxon>
        <taxon>Teleostei</taxon>
        <taxon>Notacanthiformes</taxon>
        <taxon>Halosauridae</taxon>
        <taxon>Aldrovandia</taxon>
    </lineage>
</organism>
<comment type="caution">
    <text evidence="6">The sequence shown here is derived from an EMBL/GenBank/DDBJ whole genome shotgun (WGS) entry which is preliminary data.</text>
</comment>
<keyword evidence="3" id="KW-0408">Iron</keyword>
<sequence length="439" mass="48258">MDCFEEDLVSALREVVHSSNWQCVGATCDFKSQCTKLYSEDGEHIVLVHAESDRYWAMDSSCPHEGGPLDLGDIEDLGDGRLALICPWHHFDFSVDTGESSTGLQNQVYEVRVVQGNVYVNTQNALSLSPVTETNTASFGRSAPDDATSAPSEDTLCFWATRVLLTPDPGRSTRGGQYEHVHCSAATVALTQEVMRRWNSGKMADVGGAAPPAQPSRKAGLTVLEPGKIKRGKGGTLASRIALLHSLANIEQWAIDLSWDIIARFSSVTLASGDSLPRQFFSDFVKVAGDEAKHYDLLEKRIVELGSCFGALPVHNGLWQSATDTAHDLLARLAIVHMVHEARGLDVHPQTVSRFRAQGDEESVRVLEVIYADEITHVAAGLKWFTFICAAEGRDCLSTFHELVKQHFKGYLKPPFNTEGRKTAGMTREWYEPLVKPSS</sequence>
<dbReference type="EMBL" id="JAINUG010000091">
    <property type="protein sequence ID" value="KAJ8398358.1"/>
    <property type="molecule type" value="Genomic_DNA"/>
</dbReference>
<dbReference type="GO" id="GO:0051537">
    <property type="term" value="F:2 iron, 2 sulfur cluster binding"/>
    <property type="evidence" value="ECO:0007669"/>
    <property type="project" value="UniProtKB-KW"/>
</dbReference>
<feature type="domain" description="Rieske" evidence="5">
    <location>
        <begin position="21"/>
        <end position="120"/>
    </location>
</feature>
<dbReference type="InterPro" id="IPR036922">
    <property type="entry name" value="Rieske_2Fe-2S_sf"/>
</dbReference>
<evidence type="ECO:0000259" key="5">
    <source>
        <dbReference type="PROSITE" id="PS51296"/>
    </source>
</evidence>
<proteinExistence type="predicted"/>
<dbReference type="PROSITE" id="PS51296">
    <property type="entry name" value="RIESKE"/>
    <property type="match status" value="1"/>
</dbReference>
<dbReference type="InterPro" id="IPR017941">
    <property type="entry name" value="Rieske_2Fe-2S"/>
</dbReference>
<gene>
    <name evidence="6" type="ORF">AAFF_G00429280</name>
</gene>
<dbReference type="Proteomes" id="UP001221898">
    <property type="component" value="Unassembled WGS sequence"/>
</dbReference>
<dbReference type="InterPro" id="IPR009078">
    <property type="entry name" value="Ferritin-like_SF"/>
</dbReference>
<dbReference type="SUPFAM" id="SSF47240">
    <property type="entry name" value="Ferritin-like"/>
    <property type="match status" value="1"/>
</dbReference>
<evidence type="ECO:0000313" key="6">
    <source>
        <dbReference type="EMBL" id="KAJ8398358.1"/>
    </source>
</evidence>
<accession>A0AAD7S9P1</accession>
<dbReference type="CDD" id="cd00657">
    <property type="entry name" value="Ferritin_like"/>
    <property type="match status" value="1"/>
</dbReference>
<keyword evidence="2" id="KW-0479">Metal-binding</keyword>
<dbReference type="PANTHER" id="PTHR42782:SF2">
    <property type="entry name" value="3-OXOACYL-[ACYL-CARRIER-PROTEIN] SYNTHASE-LIKE PROTEIN"/>
    <property type="match status" value="1"/>
</dbReference>
<dbReference type="AlphaFoldDB" id="A0AAD7S9P1"/>
<keyword evidence="4" id="KW-0411">Iron-sulfur</keyword>
<dbReference type="CDD" id="cd03467">
    <property type="entry name" value="Rieske"/>
    <property type="match status" value="1"/>
</dbReference>